<protein>
    <recommendedName>
        <fullName evidence="8">Longin domain-containing protein</fullName>
    </recommendedName>
</protein>
<proteinExistence type="inferred from homology"/>
<dbReference type="Proteomes" id="UP000466442">
    <property type="component" value="Unassembled WGS sequence"/>
</dbReference>
<dbReference type="CDD" id="cd14824">
    <property type="entry name" value="Longin"/>
    <property type="match status" value="1"/>
</dbReference>
<evidence type="ECO:0000259" key="8">
    <source>
        <dbReference type="PROSITE" id="PS50859"/>
    </source>
</evidence>
<dbReference type="EMBL" id="WIXP02000052">
    <property type="protein sequence ID" value="KAF6197468.1"/>
    <property type="molecule type" value="Genomic_DNA"/>
</dbReference>
<evidence type="ECO:0000256" key="2">
    <source>
        <dbReference type="ARBA" id="ARBA00022481"/>
    </source>
</evidence>
<dbReference type="GO" id="GO:0005794">
    <property type="term" value="C:Golgi apparatus"/>
    <property type="evidence" value="ECO:0007669"/>
    <property type="project" value="TreeGrafter"/>
</dbReference>
<dbReference type="OrthoDB" id="27923at2759"/>
<dbReference type="Pfam" id="PF13774">
    <property type="entry name" value="Longin"/>
    <property type="match status" value="1"/>
</dbReference>
<feature type="domain" description="Longin" evidence="8">
    <location>
        <begin position="8"/>
        <end position="131"/>
    </location>
</feature>
<name>A0A8S9WME3_APOLU</name>
<comment type="subcellular location">
    <subcellularLocation>
        <location evidence="7">Endomembrane system</location>
        <topology evidence="7">Lipid-anchor</topology>
        <orientation evidence="7">Cytoplasmic side</orientation>
    </subcellularLocation>
</comment>
<evidence type="ECO:0000256" key="5">
    <source>
        <dbReference type="ARBA" id="ARBA00023288"/>
    </source>
</evidence>
<keyword evidence="4" id="KW-0564">Palmitate</keyword>
<keyword evidence="5" id="KW-0449">Lipoprotein</keyword>
<dbReference type="InterPro" id="IPR011012">
    <property type="entry name" value="Longin-like_dom_sf"/>
</dbReference>
<dbReference type="GO" id="GO:0005484">
    <property type="term" value="F:SNAP receptor activity"/>
    <property type="evidence" value="ECO:0007669"/>
    <property type="project" value="TreeGrafter"/>
</dbReference>
<dbReference type="PANTHER" id="PTHR45806:SF1">
    <property type="entry name" value="SYNAPTOBREVIN HOMOLOG YKT6"/>
    <property type="match status" value="1"/>
</dbReference>
<keyword evidence="10" id="KW-1185">Reference proteome</keyword>
<evidence type="ECO:0000256" key="1">
    <source>
        <dbReference type="ARBA" id="ARBA00008025"/>
    </source>
</evidence>
<keyword evidence="3" id="KW-0472">Membrane</keyword>
<organism evidence="9 10">
    <name type="scientific">Apolygus lucorum</name>
    <name type="common">Small green plant bug</name>
    <name type="synonym">Lygocoris lucorum</name>
    <dbReference type="NCBI Taxonomy" id="248454"/>
    <lineage>
        <taxon>Eukaryota</taxon>
        <taxon>Metazoa</taxon>
        <taxon>Ecdysozoa</taxon>
        <taxon>Arthropoda</taxon>
        <taxon>Hexapoda</taxon>
        <taxon>Insecta</taxon>
        <taxon>Pterygota</taxon>
        <taxon>Neoptera</taxon>
        <taxon>Paraneoptera</taxon>
        <taxon>Hemiptera</taxon>
        <taxon>Heteroptera</taxon>
        <taxon>Panheteroptera</taxon>
        <taxon>Cimicomorpha</taxon>
        <taxon>Miridae</taxon>
        <taxon>Mirini</taxon>
        <taxon>Apolygus</taxon>
    </lineage>
</organism>
<evidence type="ECO:0000256" key="6">
    <source>
        <dbReference type="ARBA" id="ARBA00023289"/>
    </source>
</evidence>
<keyword evidence="6" id="KW-0636">Prenylation</keyword>
<evidence type="ECO:0000313" key="10">
    <source>
        <dbReference type="Proteomes" id="UP000466442"/>
    </source>
</evidence>
<dbReference type="SMART" id="SM01270">
    <property type="entry name" value="Longin"/>
    <property type="match status" value="1"/>
</dbReference>
<comment type="caution">
    <text evidence="9">The sequence shown here is derived from an EMBL/GenBank/DDBJ whole genome shotgun (WGS) entry which is preliminary data.</text>
</comment>
<comment type="similarity">
    <text evidence="1">Belongs to the synaptobrevin family.</text>
</comment>
<dbReference type="Gene3D" id="3.30.450.50">
    <property type="entry name" value="Longin domain"/>
    <property type="match status" value="1"/>
</dbReference>
<dbReference type="PANTHER" id="PTHR45806">
    <property type="entry name" value="SYNAPTOBREVIN HOMOLOG YKT6"/>
    <property type="match status" value="1"/>
</dbReference>
<keyword evidence="2" id="KW-0488">Methylation</keyword>
<dbReference type="SUPFAM" id="SSF64356">
    <property type="entry name" value="SNARE-like"/>
    <property type="match status" value="1"/>
</dbReference>
<reference evidence="9" key="1">
    <citation type="journal article" date="2021" name="Mol. Ecol. Resour.">
        <title>Apolygus lucorum genome provides insights into omnivorousness and mesophyll feeding.</title>
        <authorList>
            <person name="Liu Y."/>
            <person name="Liu H."/>
            <person name="Wang H."/>
            <person name="Huang T."/>
            <person name="Liu B."/>
            <person name="Yang B."/>
            <person name="Yin L."/>
            <person name="Li B."/>
            <person name="Zhang Y."/>
            <person name="Zhang S."/>
            <person name="Jiang F."/>
            <person name="Zhang X."/>
            <person name="Ren Y."/>
            <person name="Wang B."/>
            <person name="Wang S."/>
            <person name="Lu Y."/>
            <person name="Wu K."/>
            <person name="Fan W."/>
            <person name="Wang G."/>
        </authorList>
    </citation>
    <scope>NUCLEOTIDE SEQUENCE</scope>
    <source>
        <strain evidence="9">12Hb</strain>
    </source>
</reference>
<accession>A0A8S9WME3</accession>
<gene>
    <name evidence="9" type="ORF">GE061_020174</name>
</gene>
<evidence type="ECO:0000256" key="4">
    <source>
        <dbReference type="ARBA" id="ARBA00023139"/>
    </source>
</evidence>
<evidence type="ECO:0000313" key="9">
    <source>
        <dbReference type="EMBL" id="KAF6197468.1"/>
    </source>
</evidence>
<dbReference type="PROSITE" id="PS50859">
    <property type="entry name" value="LONGIN"/>
    <property type="match status" value="1"/>
</dbReference>
<evidence type="ECO:0000256" key="7">
    <source>
        <dbReference type="ARBA" id="ARBA00046278"/>
    </source>
</evidence>
<dbReference type="AlphaFoldDB" id="A0A8S9WME3"/>
<evidence type="ECO:0000256" key="3">
    <source>
        <dbReference type="ARBA" id="ARBA00023136"/>
    </source>
</evidence>
<sequence>MKLYALNVLYKGLHSGVWLKTSYDLQTVGFFQRGSVQEFMGFVSKTIVERTQTATRQSVKEGEYMCHVYVRGDNLAGVVISNHEYPHRVAHTLLTKVLDEFAAKIPAHIWPTATENQIDFYALPEYLARYQNPREADPMTKIQDELDETKIILVRTLDNFFFLFIF</sequence>
<dbReference type="GO" id="GO:0006888">
    <property type="term" value="P:endoplasmic reticulum to Golgi vesicle-mediated transport"/>
    <property type="evidence" value="ECO:0007669"/>
    <property type="project" value="TreeGrafter"/>
</dbReference>
<dbReference type="InterPro" id="IPR010908">
    <property type="entry name" value="Longin_dom"/>
</dbReference>